<keyword evidence="3" id="KW-1003">Cell membrane</keyword>
<evidence type="ECO:0000259" key="8">
    <source>
        <dbReference type="PROSITE" id="PS50928"/>
    </source>
</evidence>
<dbReference type="Proteomes" id="UP000054623">
    <property type="component" value="Unassembled WGS sequence"/>
</dbReference>
<feature type="transmembrane region" description="Helical" evidence="7">
    <location>
        <begin position="117"/>
        <end position="137"/>
    </location>
</feature>
<dbReference type="Pfam" id="PF00528">
    <property type="entry name" value="BPD_transp_1"/>
    <property type="match status" value="1"/>
</dbReference>
<evidence type="ECO:0000256" key="7">
    <source>
        <dbReference type="RuleBase" id="RU363032"/>
    </source>
</evidence>
<evidence type="ECO:0000256" key="1">
    <source>
        <dbReference type="ARBA" id="ARBA00004651"/>
    </source>
</evidence>
<dbReference type="GO" id="GO:0055085">
    <property type="term" value="P:transmembrane transport"/>
    <property type="evidence" value="ECO:0007669"/>
    <property type="project" value="InterPro"/>
</dbReference>
<evidence type="ECO:0000313" key="9">
    <source>
        <dbReference type="EMBL" id="KTE90949.1"/>
    </source>
</evidence>
<dbReference type="SUPFAM" id="SSF161098">
    <property type="entry name" value="MetI-like"/>
    <property type="match status" value="1"/>
</dbReference>
<dbReference type="PANTHER" id="PTHR32243">
    <property type="entry name" value="MALTOSE TRANSPORT SYSTEM PERMEASE-RELATED"/>
    <property type="match status" value="1"/>
</dbReference>
<dbReference type="InterPro" id="IPR035906">
    <property type="entry name" value="MetI-like_sf"/>
</dbReference>
<feature type="transmembrane region" description="Helical" evidence="7">
    <location>
        <begin position="20"/>
        <end position="40"/>
    </location>
</feature>
<dbReference type="PANTHER" id="PTHR32243:SF18">
    <property type="entry name" value="INNER MEMBRANE ABC TRANSPORTER PERMEASE PROTEIN YCJP"/>
    <property type="match status" value="1"/>
</dbReference>
<dbReference type="Gene3D" id="1.10.3720.10">
    <property type="entry name" value="MetI-like"/>
    <property type="match status" value="1"/>
</dbReference>
<name>A0A0W1JHK1_DESHA</name>
<comment type="similarity">
    <text evidence="7">Belongs to the binding-protein-dependent transport system permease family.</text>
</comment>
<comment type="subcellular location">
    <subcellularLocation>
        <location evidence="1 7">Cell membrane</location>
        <topology evidence="1 7">Multi-pass membrane protein</topology>
    </subcellularLocation>
</comment>
<dbReference type="CDD" id="cd06261">
    <property type="entry name" value="TM_PBP2"/>
    <property type="match status" value="1"/>
</dbReference>
<dbReference type="InterPro" id="IPR050901">
    <property type="entry name" value="BP-dep_ABC_trans_perm"/>
</dbReference>
<feature type="transmembrane region" description="Helical" evidence="7">
    <location>
        <begin position="80"/>
        <end position="105"/>
    </location>
</feature>
<proteinExistence type="inferred from homology"/>
<feature type="domain" description="ABC transmembrane type-1" evidence="8">
    <location>
        <begin position="81"/>
        <end position="273"/>
    </location>
</feature>
<dbReference type="OrthoDB" id="9793448at2"/>
<accession>A0A0W1JHK1</accession>
<dbReference type="GO" id="GO:0005886">
    <property type="term" value="C:plasma membrane"/>
    <property type="evidence" value="ECO:0007669"/>
    <property type="project" value="UniProtKB-SubCell"/>
</dbReference>
<dbReference type="InterPro" id="IPR000515">
    <property type="entry name" value="MetI-like"/>
</dbReference>
<evidence type="ECO:0000256" key="2">
    <source>
        <dbReference type="ARBA" id="ARBA00022448"/>
    </source>
</evidence>
<organism evidence="9 10">
    <name type="scientific">Desulfitobacterium hafniense</name>
    <name type="common">Desulfitobacterium frappieri</name>
    <dbReference type="NCBI Taxonomy" id="49338"/>
    <lineage>
        <taxon>Bacteria</taxon>
        <taxon>Bacillati</taxon>
        <taxon>Bacillota</taxon>
        <taxon>Clostridia</taxon>
        <taxon>Eubacteriales</taxon>
        <taxon>Desulfitobacteriaceae</taxon>
        <taxon>Desulfitobacterium</taxon>
    </lineage>
</organism>
<keyword evidence="5 7" id="KW-1133">Transmembrane helix</keyword>
<protein>
    <submittedName>
        <fullName evidence="9">ABC transporter permease</fullName>
    </submittedName>
</protein>
<keyword evidence="6 7" id="KW-0472">Membrane</keyword>
<dbReference type="EMBL" id="LOCK01000028">
    <property type="protein sequence ID" value="KTE90949.1"/>
    <property type="molecule type" value="Genomic_DNA"/>
</dbReference>
<gene>
    <name evidence="9" type="ORF">AT727_04945</name>
</gene>
<feature type="transmembrane region" description="Helical" evidence="7">
    <location>
        <begin position="252"/>
        <end position="273"/>
    </location>
</feature>
<dbReference type="AlphaFoldDB" id="A0A0W1JHK1"/>
<evidence type="ECO:0000256" key="6">
    <source>
        <dbReference type="ARBA" id="ARBA00023136"/>
    </source>
</evidence>
<comment type="caution">
    <text evidence="9">The sequence shown here is derived from an EMBL/GenBank/DDBJ whole genome shotgun (WGS) entry which is preliminary data.</text>
</comment>
<evidence type="ECO:0000256" key="3">
    <source>
        <dbReference type="ARBA" id="ARBA00022475"/>
    </source>
</evidence>
<dbReference type="PROSITE" id="PS50928">
    <property type="entry name" value="ABC_TM1"/>
    <property type="match status" value="1"/>
</dbReference>
<reference evidence="9 10" key="1">
    <citation type="submission" date="2015-12" db="EMBL/GenBank/DDBJ databases">
        <title>Draft Genome Sequence of Desulfitobacterium hafniense Strain DH, a Sulfate-reducing Bacterium Isolated from Paddy Soils.</title>
        <authorList>
            <person name="Bao P."/>
            <person name="Zhang X."/>
            <person name="Li G."/>
        </authorList>
    </citation>
    <scope>NUCLEOTIDE SEQUENCE [LARGE SCALE GENOMIC DNA]</scope>
    <source>
        <strain evidence="9 10">DH</strain>
    </source>
</reference>
<sequence length="288" mass="32256">MYEEVNRMFRRRLSLGWATFVWGSVAFIMAWTLFPIFWMVSTSFKTNLDVFKMPPELWPSQPTLENYIGLASGINPIPRFFFNSFITALLTVVLTTVLAVFAGYALSRLKFKFRDQILVSVLVTQMFPLVVMLAPLYLLYVKAHLLNTYLGMVIAFTSFALPFGIWMIKGFIDSVPVEVEQAAMVDGCSRMQALRTVVLPLITPGIVATGIFAFLDAWNNLLFPLTLTNEIAMKTLPAGMVMAFSGQFKSDWSGMMAASFITTLPVLIIFIFLQRYLVEGLTGGAVKG</sequence>
<feature type="transmembrane region" description="Helical" evidence="7">
    <location>
        <begin position="193"/>
        <end position="215"/>
    </location>
</feature>
<keyword evidence="4 7" id="KW-0812">Transmembrane</keyword>
<evidence type="ECO:0000313" key="10">
    <source>
        <dbReference type="Proteomes" id="UP000054623"/>
    </source>
</evidence>
<keyword evidence="2 7" id="KW-0813">Transport</keyword>
<feature type="transmembrane region" description="Helical" evidence="7">
    <location>
        <begin position="149"/>
        <end position="172"/>
    </location>
</feature>
<evidence type="ECO:0000256" key="5">
    <source>
        <dbReference type="ARBA" id="ARBA00022989"/>
    </source>
</evidence>
<evidence type="ECO:0000256" key="4">
    <source>
        <dbReference type="ARBA" id="ARBA00022692"/>
    </source>
</evidence>